<dbReference type="EMBL" id="JAHRIP010035018">
    <property type="protein sequence ID" value="MEQ2293891.1"/>
    <property type="molecule type" value="Genomic_DNA"/>
</dbReference>
<dbReference type="Proteomes" id="UP001469553">
    <property type="component" value="Unassembled WGS sequence"/>
</dbReference>
<name>A0ABV0YJI7_9TELE</name>
<keyword evidence="2" id="KW-1185">Reference proteome</keyword>
<sequence length="108" mass="11297">MPGSDEGLRGSLGSSKLVTWLVTTDRSLLVHVYFGSVYLRTLEKWFVVFLLERSQGVLGVSQVCLPIRSGRLMAVETGSTPSHADGKFGSGLTGGSACCCKGCGGVVA</sequence>
<gene>
    <name evidence="1" type="ORF">AMECASPLE_038091</name>
</gene>
<comment type="caution">
    <text evidence="1">The sequence shown here is derived from an EMBL/GenBank/DDBJ whole genome shotgun (WGS) entry which is preliminary data.</text>
</comment>
<evidence type="ECO:0000313" key="2">
    <source>
        <dbReference type="Proteomes" id="UP001469553"/>
    </source>
</evidence>
<accession>A0ABV0YJI7</accession>
<reference evidence="1 2" key="1">
    <citation type="submission" date="2021-06" db="EMBL/GenBank/DDBJ databases">
        <authorList>
            <person name="Palmer J.M."/>
        </authorList>
    </citation>
    <scope>NUCLEOTIDE SEQUENCE [LARGE SCALE GENOMIC DNA]</scope>
    <source>
        <strain evidence="1 2">AS_MEX2019</strain>
        <tissue evidence="1">Muscle</tissue>
    </source>
</reference>
<organism evidence="1 2">
    <name type="scientific">Ameca splendens</name>
    <dbReference type="NCBI Taxonomy" id="208324"/>
    <lineage>
        <taxon>Eukaryota</taxon>
        <taxon>Metazoa</taxon>
        <taxon>Chordata</taxon>
        <taxon>Craniata</taxon>
        <taxon>Vertebrata</taxon>
        <taxon>Euteleostomi</taxon>
        <taxon>Actinopterygii</taxon>
        <taxon>Neopterygii</taxon>
        <taxon>Teleostei</taxon>
        <taxon>Neoteleostei</taxon>
        <taxon>Acanthomorphata</taxon>
        <taxon>Ovalentaria</taxon>
        <taxon>Atherinomorphae</taxon>
        <taxon>Cyprinodontiformes</taxon>
        <taxon>Goodeidae</taxon>
        <taxon>Ameca</taxon>
    </lineage>
</organism>
<protein>
    <submittedName>
        <fullName evidence="1">Uncharacterized protein</fullName>
    </submittedName>
</protein>
<evidence type="ECO:0000313" key="1">
    <source>
        <dbReference type="EMBL" id="MEQ2293891.1"/>
    </source>
</evidence>
<proteinExistence type="predicted"/>